<dbReference type="InterPro" id="IPR050640">
    <property type="entry name" value="Bact_2-comp_sensor_kinase"/>
</dbReference>
<dbReference type="Pfam" id="PF06580">
    <property type="entry name" value="His_kinase"/>
    <property type="match status" value="1"/>
</dbReference>
<keyword evidence="4" id="KW-0808">Transferase</keyword>
<reference evidence="13 14" key="1">
    <citation type="submission" date="2019-07" db="EMBL/GenBank/DDBJ databases">
        <authorList>
            <person name="Kim J."/>
        </authorList>
    </citation>
    <scope>NUCLEOTIDE SEQUENCE [LARGE SCALE GENOMIC DNA]</scope>
    <source>
        <strain evidence="13 14">JC52</strain>
    </source>
</reference>
<dbReference type="CDD" id="cd06225">
    <property type="entry name" value="HAMP"/>
    <property type="match status" value="1"/>
</dbReference>
<keyword evidence="5" id="KW-0812">Transmembrane</keyword>
<dbReference type="InterPro" id="IPR003594">
    <property type="entry name" value="HATPase_dom"/>
</dbReference>
<comment type="caution">
    <text evidence="13">The sequence shown here is derived from an EMBL/GenBank/DDBJ whole genome shotgun (WGS) entry which is preliminary data.</text>
</comment>
<dbReference type="GO" id="GO:0005886">
    <property type="term" value="C:plasma membrane"/>
    <property type="evidence" value="ECO:0007669"/>
    <property type="project" value="UniProtKB-SubCell"/>
</dbReference>
<organism evidence="13 14">
    <name type="scientific">Paenibacillus cremeus</name>
    <dbReference type="NCBI Taxonomy" id="2163881"/>
    <lineage>
        <taxon>Bacteria</taxon>
        <taxon>Bacillati</taxon>
        <taxon>Bacillota</taxon>
        <taxon>Bacilli</taxon>
        <taxon>Bacillales</taxon>
        <taxon>Paenibacillaceae</taxon>
        <taxon>Paenibacillus</taxon>
    </lineage>
</organism>
<evidence type="ECO:0000256" key="5">
    <source>
        <dbReference type="ARBA" id="ARBA00022692"/>
    </source>
</evidence>
<evidence type="ECO:0000256" key="1">
    <source>
        <dbReference type="ARBA" id="ARBA00004651"/>
    </source>
</evidence>
<evidence type="ECO:0000256" key="10">
    <source>
        <dbReference type="ARBA" id="ARBA00023012"/>
    </source>
</evidence>
<keyword evidence="9" id="KW-1133">Transmembrane helix</keyword>
<keyword evidence="10" id="KW-0902">Two-component regulatory system</keyword>
<sequence>MKGGIRMRSLIRSVFGVNQSFRVRLILSLSCIILLASGATGYFTYHYNTKLFEEEISKQFSGTNDEALAKMELKVQELVRVTQAIVFNPLIEKMIRQINANESAEETDTYQLYYDKKQIEDQMFQIKSDAPYITGLYLYDLNGNPSYFSYTTSTIKKLDTATIQAIRSKISDSYGDLVWMNMPLPSAIEPSGYRKTIIIARWMKNSSLATYGMLVMAVDESFFSSSLKELIKDGKGEVYLFNPMKELLYSNREPSSPEELDTLLNLNQTEVMNKHLYVQSESKSSAFKLVSGTSLEEMQQKNQDLTRLILYSGLISALVTSLLIVLSVGNLLRPLKDLLLGLRKVRAGDFETRIDIRTKDELAYIGESFNAMAEHVERLIKEVYLTQLSEREAELKALQAQLNPHFLHNMLNEIYWKLILRDEKETAGLIAAMSEMLKYSLMPVQTLTTVGEEIGQIRNYVKMQSELFEADLETVIEVEDGVMDCEIMRFILQPLVENVFIHAFRNKLSKKELSITARNRQGVLEIEVTDNGSGMDEGTIARLLEQDGGSAPHRADGRESLGVRSVVRRVALVYGPPYRLEIESKPDQGTTMRLMLPCVKVERGEQEHALR</sequence>
<evidence type="ECO:0000256" key="8">
    <source>
        <dbReference type="ARBA" id="ARBA00022840"/>
    </source>
</evidence>
<dbReference type="SUPFAM" id="SSF158472">
    <property type="entry name" value="HAMP domain-like"/>
    <property type="match status" value="1"/>
</dbReference>
<keyword evidence="3" id="KW-0597">Phosphoprotein</keyword>
<dbReference type="Proteomes" id="UP000317036">
    <property type="component" value="Unassembled WGS sequence"/>
</dbReference>
<dbReference type="CDD" id="cd18773">
    <property type="entry name" value="PDC1_HK_sensor"/>
    <property type="match status" value="1"/>
</dbReference>
<feature type="domain" description="HAMP" evidence="12">
    <location>
        <begin position="329"/>
        <end position="381"/>
    </location>
</feature>
<dbReference type="InterPro" id="IPR036890">
    <property type="entry name" value="HATPase_C_sf"/>
</dbReference>
<dbReference type="InterPro" id="IPR003660">
    <property type="entry name" value="HAMP_dom"/>
</dbReference>
<evidence type="ECO:0000256" key="4">
    <source>
        <dbReference type="ARBA" id="ARBA00022679"/>
    </source>
</evidence>
<proteinExistence type="predicted"/>
<dbReference type="SMART" id="SM00387">
    <property type="entry name" value="HATPase_c"/>
    <property type="match status" value="1"/>
</dbReference>
<dbReference type="AlphaFoldDB" id="A0A559K4H6"/>
<dbReference type="Gene3D" id="3.30.565.10">
    <property type="entry name" value="Histidine kinase-like ATPase, C-terminal domain"/>
    <property type="match status" value="1"/>
</dbReference>
<evidence type="ECO:0000259" key="12">
    <source>
        <dbReference type="PROSITE" id="PS50885"/>
    </source>
</evidence>
<keyword evidence="7 13" id="KW-0418">Kinase</keyword>
<keyword evidence="6" id="KW-0547">Nucleotide-binding</keyword>
<comment type="subcellular location">
    <subcellularLocation>
        <location evidence="1">Cell membrane</location>
        <topology evidence="1">Multi-pass membrane protein</topology>
    </subcellularLocation>
</comment>
<dbReference type="SMART" id="SM00304">
    <property type="entry name" value="HAMP"/>
    <property type="match status" value="1"/>
</dbReference>
<dbReference type="SUPFAM" id="SSF55874">
    <property type="entry name" value="ATPase domain of HSP90 chaperone/DNA topoisomerase II/histidine kinase"/>
    <property type="match status" value="1"/>
</dbReference>
<keyword evidence="11" id="KW-0472">Membrane</keyword>
<dbReference type="PANTHER" id="PTHR34220:SF11">
    <property type="entry name" value="SENSOR PROTEIN KINASE HPTS"/>
    <property type="match status" value="1"/>
</dbReference>
<evidence type="ECO:0000313" key="13">
    <source>
        <dbReference type="EMBL" id="TVY06983.1"/>
    </source>
</evidence>
<dbReference type="GO" id="GO:0005524">
    <property type="term" value="F:ATP binding"/>
    <property type="evidence" value="ECO:0007669"/>
    <property type="project" value="UniProtKB-KW"/>
</dbReference>
<evidence type="ECO:0000256" key="6">
    <source>
        <dbReference type="ARBA" id="ARBA00022741"/>
    </source>
</evidence>
<dbReference type="GO" id="GO:0000155">
    <property type="term" value="F:phosphorelay sensor kinase activity"/>
    <property type="evidence" value="ECO:0007669"/>
    <property type="project" value="InterPro"/>
</dbReference>
<keyword evidence="2" id="KW-1003">Cell membrane</keyword>
<gene>
    <name evidence="13" type="ORF">FPZ49_26480</name>
</gene>
<accession>A0A559K4H6</accession>
<name>A0A559K4H6_9BACL</name>
<dbReference type="InterPro" id="IPR010559">
    <property type="entry name" value="Sig_transdc_His_kin_internal"/>
</dbReference>
<evidence type="ECO:0000256" key="3">
    <source>
        <dbReference type="ARBA" id="ARBA00022553"/>
    </source>
</evidence>
<dbReference type="PANTHER" id="PTHR34220">
    <property type="entry name" value="SENSOR HISTIDINE KINASE YPDA"/>
    <property type="match status" value="1"/>
</dbReference>
<dbReference type="OrthoDB" id="9776552at2"/>
<dbReference type="EMBL" id="VNJI01000045">
    <property type="protein sequence ID" value="TVY06983.1"/>
    <property type="molecule type" value="Genomic_DNA"/>
</dbReference>
<evidence type="ECO:0000256" key="7">
    <source>
        <dbReference type="ARBA" id="ARBA00022777"/>
    </source>
</evidence>
<dbReference type="Gene3D" id="6.10.340.10">
    <property type="match status" value="1"/>
</dbReference>
<evidence type="ECO:0000256" key="9">
    <source>
        <dbReference type="ARBA" id="ARBA00022989"/>
    </source>
</evidence>
<keyword evidence="14" id="KW-1185">Reference proteome</keyword>
<dbReference type="PROSITE" id="PS50885">
    <property type="entry name" value="HAMP"/>
    <property type="match status" value="1"/>
</dbReference>
<evidence type="ECO:0000313" key="14">
    <source>
        <dbReference type="Proteomes" id="UP000317036"/>
    </source>
</evidence>
<evidence type="ECO:0000256" key="11">
    <source>
        <dbReference type="ARBA" id="ARBA00023136"/>
    </source>
</evidence>
<evidence type="ECO:0000256" key="2">
    <source>
        <dbReference type="ARBA" id="ARBA00022475"/>
    </source>
</evidence>
<keyword evidence="8" id="KW-0067">ATP-binding</keyword>
<dbReference type="Pfam" id="PF02518">
    <property type="entry name" value="HATPase_c"/>
    <property type="match status" value="1"/>
</dbReference>
<dbReference type="Pfam" id="PF00672">
    <property type="entry name" value="HAMP"/>
    <property type="match status" value="1"/>
</dbReference>
<protein>
    <submittedName>
        <fullName evidence="13">Sensor histidine kinase</fullName>
    </submittedName>
</protein>